<reference evidence="1" key="2">
    <citation type="submission" date="2024-05" db="EMBL/GenBank/DDBJ databases">
        <title>Rhodohalobacter halophilus gen. nov., sp. nov., a moderately halophilic member of the family Balneolaceae.</title>
        <authorList>
            <person name="Xia J."/>
        </authorList>
    </citation>
    <scope>NUCLEOTIDE SEQUENCE</scope>
    <source>
        <strain evidence="1">WB101</strain>
    </source>
</reference>
<dbReference type="InterPro" id="IPR034660">
    <property type="entry name" value="DinB/YfiT-like"/>
</dbReference>
<evidence type="ECO:0000313" key="1">
    <source>
        <dbReference type="EMBL" id="MCG2588932.1"/>
    </source>
</evidence>
<evidence type="ECO:0008006" key="3">
    <source>
        <dbReference type="Google" id="ProtNLM"/>
    </source>
</evidence>
<organism evidence="1 2">
    <name type="scientific">Rhodohalobacter sulfatireducens</name>
    <dbReference type="NCBI Taxonomy" id="2911366"/>
    <lineage>
        <taxon>Bacteria</taxon>
        <taxon>Pseudomonadati</taxon>
        <taxon>Balneolota</taxon>
        <taxon>Balneolia</taxon>
        <taxon>Balneolales</taxon>
        <taxon>Balneolaceae</taxon>
        <taxon>Rhodohalobacter</taxon>
    </lineage>
</organism>
<evidence type="ECO:0000313" key="2">
    <source>
        <dbReference type="Proteomes" id="UP001165366"/>
    </source>
</evidence>
<reference evidence="1" key="1">
    <citation type="submission" date="2022-01" db="EMBL/GenBank/DDBJ databases">
        <authorList>
            <person name="Wang Y."/>
        </authorList>
    </citation>
    <scope>NUCLEOTIDE SEQUENCE</scope>
    <source>
        <strain evidence="1">WB101</strain>
    </source>
</reference>
<dbReference type="RefSeq" id="WP_237854008.1">
    <property type="nucleotide sequence ID" value="NZ_JAKLWS010000011.1"/>
</dbReference>
<comment type="caution">
    <text evidence="1">The sequence shown here is derived from an EMBL/GenBank/DDBJ whole genome shotgun (WGS) entry which is preliminary data.</text>
</comment>
<proteinExistence type="predicted"/>
<dbReference type="Proteomes" id="UP001165366">
    <property type="component" value="Unassembled WGS sequence"/>
</dbReference>
<protein>
    <recommendedName>
        <fullName evidence="3">DinB family protein</fullName>
    </recommendedName>
</protein>
<dbReference type="EMBL" id="JAKLWS010000011">
    <property type="protein sequence ID" value="MCG2588932.1"/>
    <property type="molecule type" value="Genomic_DNA"/>
</dbReference>
<gene>
    <name evidence="1" type="ORF">L6773_10160</name>
</gene>
<sequence>MSRQNNHFLRHTLATIAYRFQNATHNTSDDFGDFSPGQDTRTVSEVINHMYQLLRSSGMLIKEGSFNSNPSEKLTYQPEIERFSEELVNFDKILIEEELDMPTAYRLLQGPLSDILTHIGQIAMMRRLDGNPVKRGGYSSAPIAIGQFSYF</sequence>
<name>A0ABS9KDJ9_9BACT</name>
<dbReference type="SUPFAM" id="SSF109854">
    <property type="entry name" value="DinB/YfiT-like putative metalloenzymes"/>
    <property type="match status" value="1"/>
</dbReference>
<accession>A0ABS9KDJ9</accession>
<keyword evidence="2" id="KW-1185">Reference proteome</keyword>